<dbReference type="SUPFAM" id="SSF144232">
    <property type="entry name" value="HIT/MYND zinc finger-like"/>
    <property type="match status" value="1"/>
</dbReference>
<evidence type="ECO:0000313" key="4">
    <source>
        <dbReference type="RefSeq" id="XP_013089526.2"/>
    </source>
</evidence>
<evidence type="ECO:0000259" key="2">
    <source>
        <dbReference type="PROSITE" id="PS51083"/>
    </source>
</evidence>
<dbReference type="PROSITE" id="PS51083">
    <property type="entry name" value="ZF_HIT"/>
    <property type="match status" value="1"/>
</dbReference>
<evidence type="ECO:0000313" key="3">
    <source>
        <dbReference type="Proteomes" id="UP001165740"/>
    </source>
</evidence>
<dbReference type="InterPro" id="IPR007529">
    <property type="entry name" value="Znf_HIT"/>
</dbReference>
<dbReference type="Pfam" id="PF04438">
    <property type="entry name" value="zf-HIT"/>
    <property type="match status" value="1"/>
</dbReference>
<dbReference type="OrthoDB" id="18412at2759"/>
<feature type="domain" description="HIT-type" evidence="2">
    <location>
        <begin position="4"/>
        <end position="36"/>
    </location>
</feature>
<organism evidence="3 4">
    <name type="scientific">Biomphalaria glabrata</name>
    <name type="common">Bloodfluke planorb</name>
    <name type="synonym">Freshwater snail</name>
    <dbReference type="NCBI Taxonomy" id="6526"/>
    <lineage>
        <taxon>Eukaryota</taxon>
        <taxon>Metazoa</taxon>
        <taxon>Spiralia</taxon>
        <taxon>Lophotrochozoa</taxon>
        <taxon>Mollusca</taxon>
        <taxon>Gastropoda</taxon>
        <taxon>Heterobranchia</taxon>
        <taxon>Euthyneura</taxon>
        <taxon>Panpulmonata</taxon>
        <taxon>Hygrophila</taxon>
        <taxon>Lymnaeoidea</taxon>
        <taxon>Planorbidae</taxon>
        <taxon>Biomphalaria</taxon>
    </lineage>
</organism>
<dbReference type="AlphaFoldDB" id="A0A9U8EIX1"/>
<proteinExistence type="predicted"/>
<accession>A0A9U8EIX1</accession>
<keyword evidence="1" id="KW-0863">Zinc-finger</keyword>
<dbReference type="Gene3D" id="3.30.60.190">
    <property type="match status" value="1"/>
</dbReference>
<sequence>MSNCVVCSIETKKYKCPQCYERYCSLACCKTHKELCTRKPKDSLQVVAVPAYEDNGHVPYVQHVHEAFRNVVDHADEDKVPEELLKRLGESEEVKSVLVNPHLRAMMENLVNTDTPDILMAQAMKEPIFTELADLCLKIVDADNPNLEPVG</sequence>
<protein>
    <submittedName>
        <fullName evidence="4">Zinc finger HIT domain-containing protein 3-like</fullName>
    </submittedName>
</protein>
<evidence type="ECO:0000256" key="1">
    <source>
        <dbReference type="PROSITE-ProRule" id="PRU00453"/>
    </source>
</evidence>
<keyword evidence="3" id="KW-1185">Reference proteome</keyword>
<gene>
    <name evidence="4" type="primary">LOC106073497</name>
</gene>
<keyword evidence="1" id="KW-0479">Metal-binding</keyword>
<dbReference type="KEGG" id="bgt:106073497"/>
<name>A0A9U8EIX1_BIOGL</name>
<dbReference type="CDD" id="cd23024">
    <property type="entry name" value="zf-HIT_ZNHIT2-3"/>
    <property type="match status" value="1"/>
</dbReference>
<dbReference type="GeneID" id="106073497"/>
<dbReference type="OMA" id="CNEAQSK"/>
<dbReference type="InterPro" id="IPR048371">
    <property type="entry name" value="ZNHIT3_C"/>
</dbReference>
<keyword evidence="1" id="KW-0862">Zinc</keyword>
<dbReference type="RefSeq" id="XP_013089526.2">
    <property type="nucleotide sequence ID" value="XM_013234072.2"/>
</dbReference>
<dbReference type="Pfam" id="PF21373">
    <property type="entry name" value="ZNHIT3_C"/>
    <property type="match status" value="1"/>
</dbReference>
<dbReference type="Proteomes" id="UP001165740">
    <property type="component" value="Chromosome 10"/>
</dbReference>
<dbReference type="GO" id="GO:0008270">
    <property type="term" value="F:zinc ion binding"/>
    <property type="evidence" value="ECO:0007669"/>
    <property type="project" value="UniProtKB-UniRule"/>
</dbReference>
<reference evidence="4" key="1">
    <citation type="submission" date="2025-08" db="UniProtKB">
        <authorList>
            <consortium name="RefSeq"/>
        </authorList>
    </citation>
    <scope>IDENTIFICATION</scope>
</reference>